<accession>A0A6H9Z006</accession>
<dbReference type="PROSITE" id="PS51257">
    <property type="entry name" value="PROKAR_LIPOPROTEIN"/>
    <property type="match status" value="1"/>
</dbReference>
<proteinExistence type="predicted"/>
<dbReference type="Proteomes" id="UP000468735">
    <property type="component" value="Unassembled WGS sequence"/>
</dbReference>
<feature type="chain" id="PRO_5039192942" description="Lipoprotein" evidence="2">
    <location>
        <begin position="26"/>
        <end position="148"/>
    </location>
</feature>
<comment type="caution">
    <text evidence="3">The sequence shown here is derived from an EMBL/GenBank/DDBJ whole genome shotgun (WGS) entry which is preliminary data.</text>
</comment>
<evidence type="ECO:0008006" key="5">
    <source>
        <dbReference type="Google" id="ProtNLM"/>
    </source>
</evidence>
<dbReference type="RefSeq" id="WP_151557294.1">
    <property type="nucleotide sequence ID" value="NZ_WBMT01000001.1"/>
</dbReference>
<sequence>MLHRRRRSKVVVTVAAGLAASLVTGCSGDEPRPASARSSTSAGPVGARSGPAPFMSIEQLAATMGCTPSLRGRPADYRQAVCVTATGKYMLNTFDTDKGQQDWLRHSQMYGGAYLVGTRWIVVSTPQLLQPLRNRLGGRLHIADSSSP</sequence>
<protein>
    <recommendedName>
        <fullName evidence="5">Lipoprotein</fullName>
    </recommendedName>
</protein>
<keyword evidence="2" id="KW-0732">Signal</keyword>
<reference evidence="3 4" key="1">
    <citation type="submission" date="2019-09" db="EMBL/GenBank/DDBJ databases">
        <title>Actinomadura physcomitrii sp. nov., a novel actinomycete isolated from moss [Physcomitrium sphaericum (Ludw) Fuernr].</title>
        <authorList>
            <person name="Zhuang X."/>
            <person name="Liu C."/>
        </authorList>
    </citation>
    <scope>NUCLEOTIDE SEQUENCE [LARGE SCALE GENOMIC DNA]</scope>
    <source>
        <strain evidence="3 4">HMC1</strain>
    </source>
</reference>
<evidence type="ECO:0000256" key="2">
    <source>
        <dbReference type="SAM" id="SignalP"/>
    </source>
</evidence>
<keyword evidence="4" id="KW-1185">Reference proteome</keyword>
<dbReference type="OrthoDB" id="5114877at2"/>
<name>A0A6H9Z006_9ACTN</name>
<evidence type="ECO:0000256" key="1">
    <source>
        <dbReference type="SAM" id="MobiDB-lite"/>
    </source>
</evidence>
<dbReference type="EMBL" id="WBMT01000001">
    <property type="protein sequence ID" value="KAB2352460.1"/>
    <property type="molecule type" value="Genomic_DNA"/>
</dbReference>
<feature type="signal peptide" evidence="2">
    <location>
        <begin position="1"/>
        <end position="25"/>
    </location>
</feature>
<feature type="region of interest" description="Disordered" evidence="1">
    <location>
        <begin position="27"/>
        <end position="51"/>
    </location>
</feature>
<dbReference type="AlphaFoldDB" id="A0A6H9Z006"/>
<feature type="compositionally biased region" description="Low complexity" evidence="1">
    <location>
        <begin position="33"/>
        <end position="42"/>
    </location>
</feature>
<organism evidence="3 4">
    <name type="scientific">Actinomadura rudentiformis</name>
    <dbReference type="NCBI Taxonomy" id="359158"/>
    <lineage>
        <taxon>Bacteria</taxon>
        <taxon>Bacillati</taxon>
        <taxon>Actinomycetota</taxon>
        <taxon>Actinomycetes</taxon>
        <taxon>Streptosporangiales</taxon>
        <taxon>Thermomonosporaceae</taxon>
        <taxon>Actinomadura</taxon>
    </lineage>
</organism>
<gene>
    <name evidence="3" type="ORF">F8566_01900</name>
</gene>
<evidence type="ECO:0000313" key="4">
    <source>
        <dbReference type="Proteomes" id="UP000468735"/>
    </source>
</evidence>
<evidence type="ECO:0000313" key="3">
    <source>
        <dbReference type="EMBL" id="KAB2352460.1"/>
    </source>
</evidence>